<dbReference type="Proteomes" id="UP000324222">
    <property type="component" value="Unassembled WGS sequence"/>
</dbReference>
<reference evidence="1 2" key="1">
    <citation type="submission" date="2019-05" db="EMBL/GenBank/DDBJ databases">
        <title>Another draft genome of Portunus trituberculatus and its Hox gene families provides insights of decapod evolution.</title>
        <authorList>
            <person name="Jeong J.-H."/>
            <person name="Song I."/>
            <person name="Kim S."/>
            <person name="Choi T."/>
            <person name="Kim D."/>
            <person name="Ryu S."/>
            <person name="Kim W."/>
        </authorList>
    </citation>
    <scope>NUCLEOTIDE SEQUENCE [LARGE SCALE GENOMIC DNA]</scope>
    <source>
        <tissue evidence="1">Muscle</tissue>
    </source>
</reference>
<dbReference type="EMBL" id="VSRR010093627">
    <property type="protein sequence ID" value="MPC93105.1"/>
    <property type="molecule type" value="Genomic_DNA"/>
</dbReference>
<proteinExistence type="predicted"/>
<name>A0A5B7JET5_PORTR</name>
<gene>
    <name evidence="1" type="ORF">E2C01_088225</name>
</gene>
<comment type="caution">
    <text evidence="1">The sequence shown here is derived from an EMBL/GenBank/DDBJ whole genome shotgun (WGS) entry which is preliminary data.</text>
</comment>
<keyword evidence="2" id="KW-1185">Reference proteome</keyword>
<dbReference type="AlphaFoldDB" id="A0A5B7JET5"/>
<accession>A0A5B7JET5</accession>
<organism evidence="1 2">
    <name type="scientific">Portunus trituberculatus</name>
    <name type="common">Swimming crab</name>
    <name type="synonym">Neptunus trituberculatus</name>
    <dbReference type="NCBI Taxonomy" id="210409"/>
    <lineage>
        <taxon>Eukaryota</taxon>
        <taxon>Metazoa</taxon>
        <taxon>Ecdysozoa</taxon>
        <taxon>Arthropoda</taxon>
        <taxon>Crustacea</taxon>
        <taxon>Multicrustacea</taxon>
        <taxon>Malacostraca</taxon>
        <taxon>Eumalacostraca</taxon>
        <taxon>Eucarida</taxon>
        <taxon>Decapoda</taxon>
        <taxon>Pleocyemata</taxon>
        <taxon>Brachyura</taxon>
        <taxon>Eubrachyura</taxon>
        <taxon>Portunoidea</taxon>
        <taxon>Portunidae</taxon>
        <taxon>Portuninae</taxon>
        <taxon>Portunus</taxon>
    </lineage>
</organism>
<evidence type="ECO:0000313" key="1">
    <source>
        <dbReference type="EMBL" id="MPC93105.1"/>
    </source>
</evidence>
<protein>
    <submittedName>
        <fullName evidence="1">Uncharacterized protein</fullName>
    </submittedName>
</protein>
<sequence length="61" mass="6374">MFVLSVASFHHGSAQQINILENSLSFPPSSVTPIASMSFTAPMATSLSSAGYSISNNLLLT</sequence>
<evidence type="ECO:0000313" key="2">
    <source>
        <dbReference type="Proteomes" id="UP000324222"/>
    </source>
</evidence>